<dbReference type="HAMAP" id="MF_01080">
    <property type="entry name" value="TruB_bact"/>
    <property type="match status" value="1"/>
</dbReference>
<dbReference type="InterPro" id="IPR032819">
    <property type="entry name" value="TruB_C"/>
</dbReference>
<feature type="domain" description="tRNA pseudouridylate synthase B C-terminal" evidence="5">
    <location>
        <begin position="175"/>
        <end position="219"/>
    </location>
</feature>
<dbReference type="InterPro" id="IPR020103">
    <property type="entry name" value="PsdUridine_synth_cat_dom_sf"/>
</dbReference>
<dbReference type="Gene3D" id="3.30.2350.10">
    <property type="entry name" value="Pseudouridine synthase"/>
    <property type="match status" value="1"/>
</dbReference>
<gene>
    <name evidence="6" type="ORF">MNBD_NITROSPINAE04-2750</name>
</gene>
<name>A0A3B1BL29_9ZZZZ</name>
<dbReference type="GO" id="GO:0003723">
    <property type="term" value="F:RNA binding"/>
    <property type="evidence" value="ECO:0007669"/>
    <property type="project" value="InterPro"/>
</dbReference>
<dbReference type="InterPro" id="IPR002501">
    <property type="entry name" value="PsdUridine_synth_N"/>
</dbReference>
<dbReference type="GO" id="GO:1990481">
    <property type="term" value="P:mRNA pseudouridine synthesis"/>
    <property type="evidence" value="ECO:0007669"/>
    <property type="project" value="TreeGrafter"/>
</dbReference>
<dbReference type="EC" id="5.4.99.25" evidence="1"/>
<keyword evidence="2" id="KW-0819">tRNA processing</keyword>
<evidence type="ECO:0000313" key="6">
    <source>
        <dbReference type="EMBL" id="VAX18659.1"/>
    </source>
</evidence>
<dbReference type="CDD" id="cd02573">
    <property type="entry name" value="PseudoU_synth_EcTruB"/>
    <property type="match status" value="1"/>
</dbReference>
<dbReference type="AlphaFoldDB" id="A0A3B1BL29"/>
<dbReference type="Pfam" id="PF01509">
    <property type="entry name" value="TruB_N"/>
    <property type="match status" value="1"/>
</dbReference>
<evidence type="ECO:0000256" key="2">
    <source>
        <dbReference type="ARBA" id="ARBA00022694"/>
    </source>
</evidence>
<dbReference type="GO" id="GO:0006400">
    <property type="term" value="P:tRNA modification"/>
    <property type="evidence" value="ECO:0007669"/>
    <property type="project" value="TreeGrafter"/>
</dbReference>
<dbReference type="Pfam" id="PF16198">
    <property type="entry name" value="TruB_C_2"/>
    <property type="match status" value="1"/>
</dbReference>
<sequence>MKDIDGFLNIQKPEGITSAQVVRDIKRVIKTKKIGYIGTLDPIAEGVLVVALGRATRLIQFLEKVDKIYDTKVTLGAETDTQDRTGKTLNEADPSLITEEMFKNAALKYVGEIEQIPPMFSAKKIDGKRLYDLARQGISVERKPVKVSVQKLEFIEKNGADIRFIAEVSTGAYMRTLCHDIGADLGVYGHLSSLTRLKSGSFGIEDSLPLSKVTKENMDEVEKHLISLSGGLRNMSEAVVIAHAAERLKNGMSLGVSDIFKYENKNGASYVKIVGKDGALLGVGVAEGVPIAGFPFGAIQPKRVLV</sequence>
<evidence type="ECO:0000256" key="3">
    <source>
        <dbReference type="ARBA" id="ARBA00023235"/>
    </source>
</evidence>
<protein>
    <recommendedName>
        <fullName evidence="1">tRNA pseudouridine(55) synthase</fullName>
        <ecNumber evidence="1">5.4.99.25</ecNumber>
    </recommendedName>
</protein>
<dbReference type="GO" id="GO:0160148">
    <property type="term" value="F:tRNA pseudouridine(55) synthase activity"/>
    <property type="evidence" value="ECO:0007669"/>
    <property type="project" value="UniProtKB-EC"/>
</dbReference>
<evidence type="ECO:0000259" key="4">
    <source>
        <dbReference type="Pfam" id="PF01509"/>
    </source>
</evidence>
<keyword evidence="3 6" id="KW-0413">Isomerase</keyword>
<accession>A0A3B1BL29</accession>
<dbReference type="PANTHER" id="PTHR13767">
    <property type="entry name" value="TRNA-PSEUDOURIDINE SYNTHASE"/>
    <property type="match status" value="1"/>
</dbReference>
<dbReference type="SUPFAM" id="SSF55120">
    <property type="entry name" value="Pseudouridine synthase"/>
    <property type="match status" value="1"/>
</dbReference>
<dbReference type="PANTHER" id="PTHR13767:SF2">
    <property type="entry name" value="PSEUDOURIDYLATE SYNTHASE TRUB1"/>
    <property type="match status" value="1"/>
</dbReference>
<dbReference type="EMBL" id="UOGA01000132">
    <property type="protein sequence ID" value="VAX18659.1"/>
    <property type="molecule type" value="Genomic_DNA"/>
</dbReference>
<evidence type="ECO:0000256" key="1">
    <source>
        <dbReference type="ARBA" id="ARBA00012787"/>
    </source>
</evidence>
<reference evidence="6" key="1">
    <citation type="submission" date="2018-06" db="EMBL/GenBank/DDBJ databases">
        <authorList>
            <person name="Zhirakovskaya E."/>
        </authorList>
    </citation>
    <scope>NUCLEOTIDE SEQUENCE</scope>
</reference>
<dbReference type="InterPro" id="IPR014780">
    <property type="entry name" value="tRNA_psdUridine_synth_TruB"/>
</dbReference>
<evidence type="ECO:0000259" key="5">
    <source>
        <dbReference type="Pfam" id="PF16198"/>
    </source>
</evidence>
<dbReference type="NCBIfam" id="TIGR00431">
    <property type="entry name" value="TruB"/>
    <property type="match status" value="1"/>
</dbReference>
<feature type="domain" description="Pseudouridine synthase II N-terminal" evidence="4">
    <location>
        <begin position="26"/>
        <end position="174"/>
    </location>
</feature>
<proteinExistence type="inferred from homology"/>
<organism evidence="6">
    <name type="scientific">hydrothermal vent metagenome</name>
    <dbReference type="NCBI Taxonomy" id="652676"/>
    <lineage>
        <taxon>unclassified sequences</taxon>
        <taxon>metagenomes</taxon>
        <taxon>ecological metagenomes</taxon>
    </lineage>
</organism>